<evidence type="ECO:0000256" key="4">
    <source>
        <dbReference type="ARBA" id="ARBA00022737"/>
    </source>
</evidence>
<dbReference type="PIRSF" id="PIRSF000912">
    <property type="entry name" value="PPEF"/>
    <property type="match status" value="1"/>
</dbReference>
<evidence type="ECO:0000256" key="11">
    <source>
        <dbReference type="RuleBase" id="RU004273"/>
    </source>
</evidence>
<evidence type="ECO:0000313" key="13">
    <source>
        <dbReference type="EMBL" id="CAF0704316.1"/>
    </source>
</evidence>
<dbReference type="GO" id="GO:0050906">
    <property type="term" value="P:detection of stimulus involved in sensory perception"/>
    <property type="evidence" value="ECO:0007669"/>
    <property type="project" value="UniProtKB-UniRule"/>
</dbReference>
<protein>
    <recommendedName>
        <fullName evidence="10">Serine/threonine-protein phosphatase with EF-hands</fullName>
        <ecNumber evidence="10">3.1.3.16</ecNumber>
    </recommendedName>
</protein>
<dbReference type="PANTHER" id="PTHR45668">
    <property type="entry name" value="SERINE/THREONINE-PROTEIN PHOSPHATASE 5-RELATED"/>
    <property type="match status" value="1"/>
</dbReference>
<dbReference type="PROSITE" id="PS00018">
    <property type="entry name" value="EF_HAND_1"/>
    <property type="match status" value="2"/>
</dbReference>
<organism evidence="13 14">
    <name type="scientific">Brachionus calyciflorus</name>
    <dbReference type="NCBI Taxonomy" id="104777"/>
    <lineage>
        <taxon>Eukaryota</taxon>
        <taxon>Metazoa</taxon>
        <taxon>Spiralia</taxon>
        <taxon>Gnathifera</taxon>
        <taxon>Rotifera</taxon>
        <taxon>Eurotatoria</taxon>
        <taxon>Monogononta</taxon>
        <taxon>Pseudotrocha</taxon>
        <taxon>Ploima</taxon>
        <taxon>Brachionidae</taxon>
        <taxon>Brachionus</taxon>
    </lineage>
</organism>
<dbReference type="PROSITE" id="PS50222">
    <property type="entry name" value="EF_HAND_2"/>
    <property type="match status" value="2"/>
</dbReference>
<name>A0A813M1W5_9BILA</name>
<dbReference type="Pfam" id="PF08321">
    <property type="entry name" value="PPP5"/>
    <property type="match status" value="1"/>
</dbReference>
<dbReference type="InterPro" id="IPR011992">
    <property type="entry name" value="EF-hand-dom_pair"/>
</dbReference>
<evidence type="ECO:0000256" key="2">
    <source>
        <dbReference type="ARBA" id="ARBA00008294"/>
    </source>
</evidence>
<dbReference type="Pfam" id="PF00149">
    <property type="entry name" value="Metallophos"/>
    <property type="match status" value="1"/>
</dbReference>
<comment type="similarity">
    <text evidence="2 10 11">Belongs to the PPP phosphatase family.</text>
</comment>
<evidence type="ECO:0000256" key="7">
    <source>
        <dbReference type="ARBA" id="ARBA00023211"/>
    </source>
</evidence>
<dbReference type="InterPro" id="IPR012008">
    <property type="entry name" value="Ser/Thr-Pase_EF-hand_contain"/>
</dbReference>
<dbReference type="InterPro" id="IPR006186">
    <property type="entry name" value="Ser/Thr-sp_prot-phosphatase"/>
</dbReference>
<dbReference type="PANTHER" id="PTHR45668:SF3">
    <property type="entry name" value="SERINE_THREONINE-PROTEIN PHOSPHATASE RDGC"/>
    <property type="match status" value="1"/>
</dbReference>
<dbReference type="InterPro" id="IPR004843">
    <property type="entry name" value="Calcineurin-like_PHP"/>
</dbReference>
<gene>
    <name evidence="13" type="ORF">OXX778_LOCUS133</name>
</gene>
<keyword evidence="6" id="KW-0106">Calcium</keyword>
<evidence type="ECO:0000256" key="10">
    <source>
        <dbReference type="PIRNR" id="PIRNR000912"/>
    </source>
</evidence>
<dbReference type="GO" id="GO:0005509">
    <property type="term" value="F:calcium ion binding"/>
    <property type="evidence" value="ECO:0007669"/>
    <property type="project" value="UniProtKB-UniRule"/>
</dbReference>
<evidence type="ECO:0000256" key="8">
    <source>
        <dbReference type="ARBA" id="ARBA00047761"/>
    </source>
</evidence>
<dbReference type="EC" id="3.1.3.16" evidence="10"/>
<comment type="cofactor">
    <cofactor evidence="1">
        <name>Mn(2+)</name>
        <dbReference type="ChEBI" id="CHEBI:29035"/>
    </cofactor>
</comment>
<evidence type="ECO:0000313" key="14">
    <source>
        <dbReference type="Proteomes" id="UP000663879"/>
    </source>
</evidence>
<feature type="domain" description="EF-hand" evidence="12">
    <location>
        <begin position="701"/>
        <end position="736"/>
    </location>
</feature>
<reference evidence="13" key="1">
    <citation type="submission" date="2021-02" db="EMBL/GenBank/DDBJ databases">
        <authorList>
            <person name="Nowell W R."/>
        </authorList>
    </citation>
    <scope>NUCLEOTIDE SEQUENCE</scope>
    <source>
        <strain evidence="13">Ploen Becks lab</strain>
    </source>
</reference>
<evidence type="ECO:0000256" key="6">
    <source>
        <dbReference type="ARBA" id="ARBA00022837"/>
    </source>
</evidence>
<dbReference type="PROSITE" id="PS00125">
    <property type="entry name" value="SER_THR_PHOSPHATASE"/>
    <property type="match status" value="1"/>
</dbReference>
<dbReference type="Pfam" id="PF13499">
    <property type="entry name" value="EF-hand_7"/>
    <property type="match status" value="1"/>
</dbReference>
<comment type="catalytic activity">
    <reaction evidence="8">
        <text>O-phospho-L-seryl-[protein] + H2O = L-seryl-[protein] + phosphate</text>
        <dbReference type="Rhea" id="RHEA:20629"/>
        <dbReference type="Rhea" id="RHEA-COMP:9863"/>
        <dbReference type="Rhea" id="RHEA-COMP:11604"/>
        <dbReference type="ChEBI" id="CHEBI:15377"/>
        <dbReference type="ChEBI" id="CHEBI:29999"/>
        <dbReference type="ChEBI" id="CHEBI:43474"/>
        <dbReference type="ChEBI" id="CHEBI:83421"/>
        <dbReference type="EC" id="3.1.3.16"/>
    </reaction>
</comment>
<dbReference type="GO" id="GO:0030145">
    <property type="term" value="F:manganese ion binding"/>
    <property type="evidence" value="ECO:0007669"/>
    <property type="project" value="UniProtKB-UniRule"/>
</dbReference>
<dbReference type="InterPro" id="IPR013235">
    <property type="entry name" value="PPP_dom"/>
</dbReference>
<dbReference type="SMART" id="SM00054">
    <property type="entry name" value="EFh"/>
    <property type="match status" value="2"/>
</dbReference>
<evidence type="ECO:0000256" key="1">
    <source>
        <dbReference type="ARBA" id="ARBA00001936"/>
    </source>
</evidence>
<keyword evidence="3 10" id="KW-0479">Metal-binding</keyword>
<proteinExistence type="inferred from homology"/>
<dbReference type="Gene3D" id="1.10.238.10">
    <property type="entry name" value="EF-hand"/>
    <property type="match status" value="1"/>
</dbReference>
<dbReference type="GO" id="GO:0005506">
    <property type="term" value="F:iron ion binding"/>
    <property type="evidence" value="ECO:0007669"/>
    <property type="project" value="UniProtKB-UniRule"/>
</dbReference>
<comment type="caution">
    <text evidence="13">The sequence shown here is derived from an EMBL/GenBank/DDBJ whole genome shotgun (WGS) entry which is preliminary data.</text>
</comment>
<dbReference type="OrthoDB" id="442428at2759"/>
<dbReference type="CDD" id="cd00051">
    <property type="entry name" value="EFh"/>
    <property type="match status" value="1"/>
</dbReference>
<keyword evidence="5 10" id="KW-0378">Hydrolase</keyword>
<dbReference type="AlphaFoldDB" id="A0A813M1W5"/>
<evidence type="ECO:0000256" key="3">
    <source>
        <dbReference type="ARBA" id="ARBA00022723"/>
    </source>
</evidence>
<feature type="domain" description="EF-hand" evidence="12">
    <location>
        <begin position="660"/>
        <end position="695"/>
    </location>
</feature>
<dbReference type="PRINTS" id="PR00114">
    <property type="entry name" value="STPHPHTASE"/>
</dbReference>
<keyword evidence="14" id="KW-1185">Reference proteome</keyword>
<evidence type="ECO:0000256" key="5">
    <source>
        <dbReference type="ARBA" id="ARBA00022801"/>
    </source>
</evidence>
<dbReference type="SUPFAM" id="SSF47473">
    <property type="entry name" value="EF-hand"/>
    <property type="match status" value="1"/>
</dbReference>
<keyword evidence="7 10" id="KW-0464">Manganese</keyword>
<keyword evidence="4" id="KW-0677">Repeat</keyword>
<dbReference type="InterPro" id="IPR029052">
    <property type="entry name" value="Metallo-depent_PP-like"/>
</dbReference>
<dbReference type="InterPro" id="IPR018247">
    <property type="entry name" value="EF_Hand_1_Ca_BS"/>
</dbReference>
<evidence type="ECO:0000259" key="12">
    <source>
        <dbReference type="PROSITE" id="PS50222"/>
    </source>
</evidence>
<dbReference type="InterPro" id="IPR002048">
    <property type="entry name" value="EF_hand_dom"/>
</dbReference>
<dbReference type="EMBL" id="CAJNOC010000006">
    <property type="protein sequence ID" value="CAF0704316.1"/>
    <property type="molecule type" value="Genomic_DNA"/>
</dbReference>
<dbReference type="Gene3D" id="3.60.21.10">
    <property type="match status" value="1"/>
</dbReference>
<dbReference type="GO" id="GO:0004722">
    <property type="term" value="F:protein serine/threonine phosphatase activity"/>
    <property type="evidence" value="ECO:0007669"/>
    <property type="project" value="UniProtKB-EC"/>
</dbReference>
<dbReference type="SUPFAM" id="SSF56300">
    <property type="entry name" value="Metallo-dependent phosphatases"/>
    <property type="match status" value="1"/>
</dbReference>
<evidence type="ECO:0000256" key="9">
    <source>
        <dbReference type="ARBA" id="ARBA00048336"/>
    </source>
</evidence>
<accession>A0A813M1W5</accession>
<comment type="catalytic activity">
    <reaction evidence="9 10 11">
        <text>O-phospho-L-threonyl-[protein] + H2O = L-threonyl-[protein] + phosphate</text>
        <dbReference type="Rhea" id="RHEA:47004"/>
        <dbReference type="Rhea" id="RHEA-COMP:11060"/>
        <dbReference type="Rhea" id="RHEA-COMP:11605"/>
        <dbReference type="ChEBI" id="CHEBI:15377"/>
        <dbReference type="ChEBI" id="CHEBI:30013"/>
        <dbReference type="ChEBI" id="CHEBI:43474"/>
        <dbReference type="ChEBI" id="CHEBI:61977"/>
        <dbReference type="EC" id="3.1.3.16"/>
    </reaction>
</comment>
<dbReference type="InterPro" id="IPR051134">
    <property type="entry name" value="PPP_phosphatase"/>
</dbReference>
<dbReference type="SMART" id="SM00156">
    <property type="entry name" value="PP2Ac"/>
    <property type="match status" value="1"/>
</dbReference>
<sequence>MKESKQISTSSYNLRRNSCCFKSIASCFRSNSVDTDASEKDLTKSDSRTKEDSFSNCNIEPKKFENSLRKESDKIPSCSETSLKTDIALKSALLIQRWYRRYQSRIEMRKLTAWNIYQTIEYSGEQDQLKLYDFFLTLIKNSAIINHSNELINIKSDHSESLLLENQSIENGHLVGANSAFVNKVLESDLEYQKISKNNSRNYLNKRKNTEINIESSYKGMHINLPITKNIFYDLIENFKQNKPLHAKYVILILEETVKALKKLKNINVVSTNVSKNITVIGDLHGQLDDLMLIFYKNGLPSEDNPYIFNGDFVDRGFKSIEVSLIIFCGFLMSQTAVYINRGNHEDHVMNTRYGFIKEICNKYNSQSKKICVLYNEIFSWLPLATLIDTKIYVVHGGISDRTLIKDIYKIKREKYVSVLKPPILNDDGDIIKDLCLEDVLEWRQVLDALWSDPKKTPGIQPNSFRGGGCLFGEDITTEVMKKNNLNLIIRSHECKESGYEYIHGNKILTIFSASNYYEYGSNNGAYCKITSGDTKPVIVQFYLTKGEDITKSLSLRERVNGIEVSAIKHLLEKFAANKKRLLSEYKLKDKENKGSISLNDWCRITGDILELKLPWRILRARLAKLDKDGHVLYESTFEGLSFPQIKNKGDENISESLYRHKDILESIFRAIDKDHSGQISKTEFRDCCKLINHHDPTAMFSDSSIEDMANTMDLDKDGFINLNEFLEAFRLASEKV</sequence>
<dbReference type="Proteomes" id="UP000663879">
    <property type="component" value="Unassembled WGS sequence"/>
</dbReference>